<dbReference type="PANTHER" id="PTHR21497">
    <property type="entry name" value="UBIQUITIN LIGASE E3 ALPHA-RELATED"/>
    <property type="match status" value="1"/>
</dbReference>
<dbReference type="SUPFAM" id="SSF54736">
    <property type="entry name" value="ClpS-like"/>
    <property type="match status" value="1"/>
</dbReference>
<feature type="zinc finger region" description="UBR-type" evidence="5">
    <location>
        <begin position="71"/>
        <end position="144"/>
    </location>
</feature>
<dbReference type="UniPathway" id="UPA00143"/>
<protein>
    <recommendedName>
        <fullName evidence="6">E3 ubiquitin-protein ligase</fullName>
        <ecNumber evidence="6">2.3.2.27</ecNumber>
    </recommendedName>
</protein>
<evidence type="ECO:0000313" key="8">
    <source>
        <dbReference type="EMBL" id="ESO01958.1"/>
    </source>
</evidence>
<feature type="non-terminal residue" evidence="8">
    <location>
        <position position="1"/>
    </location>
</feature>
<comment type="pathway">
    <text evidence="1 6">Protein modification; protein ubiquitination.</text>
</comment>
<gene>
    <name evidence="8" type="ORF">HELRODRAFT_65559</name>
</gene>
<dbReference type="Pfam" id="PF02207">
    <property type="entry name" value="zf-UBR"/>
    <property type="match status" value="1"/>
</dbReference>
<accession>V3UWS5</accession>
<reference evidence="8" key="1">
    <citation type="journal article" date="2013" name="Nature">
        <title>Insights into bilaterian evolution from three spiralian genomes.</title>
        <authorList>
            <person name="Simakov O."/>
            <person name="Marletaz F."/>
            <person name="Cho S.J."/>
            <person name="Edsinger-Gonzales E."/>
            <person name="Havlak P."/>
            <person name="Hellsten U."/>
            <person name="Kuo D.H."/>
            <person name="Larsson T."/>
            <person name="Lv J."/>
            <person name="Arendt D."/>
            <person name="Savage R."/>
            <person name="Osoegawa K."/>
            <person name="de Jong P."/>
            <person name="Grimwood J."/>
            <person name="Chapman J.A."/>
            <person name="Shapiro H."/>
            <person name="Aerts A."/>
            <person name="Otillar R.P."/>
            <person name="Terry A.Y."/>
            <person name="Boore J.L."/>
            <person name="Grigoriev I.V."/>
            <person name="Lindberg D.R."/>
            <person name="Seaver E.C."/>
            <person name="Weisblat D.A."/>
            <person name="Putnam N.H."/>
            <person name="Rokhsar D.S."/>
        </authorList>
    </citation>
    <scope>NUCLEOTIDE SEQUENCE</scope>
</reference>
<dbReference type="RefSeq" id="XP_009019366.1">
    <property type="nucleotide sequence ID" value="XM_009021118.1"/>
</dbReference>
<keyword evidence="2 6" id="KW-0479">Metal-binding</keyword>
<comment type="similarity">
    <text evidence="6">Belongs to the E3 ubiquitin-protein ligase UBR1-like family.</text>
</comment>
<dbReference type="PANTHER" id="PTHR21497:SF24">
    <property type="entry name" value="E3 UBIQUITIN-PROTEIN LIGASE UBR1"/>
    <property type="match status" value="1"/>
</dbReference>
<dbReference type="Gene3D" id="2.10.110.30">
    <property type="match status" value="1"/>
</dbReference>
<dbReference type="Gene3D" id="3.30.1390.10">
    <property type="match status" value="1"/>
</dbReference>
<dbReference type="EC" id="2.3.2.27" evidence="6"/>
<evidence type="ECO:0000256" key="2">
    <source>
        <dbReference type="ARBA" id="ARBA00022723"/>
    </source>
</evidence>
<comment type="catalytic activity">
    <reaction evidence="6">
        <text>S-ubiquitinyl-[E2 ubiquitin-conjugating enzyme]-L-cysteine + [acceptor protein]-L-lysine = [E2 ubiquitin-conjugating enzyme]-L-cysteine + N(6)-ubiquitinyl-[acceptor protein]-L-lysine.</text>
        <dbReference type="EC" id="2.3.2.27"/>
    </reaction>
</comment>
<dbReference type="InterPro" id="IPR014719">
    <property type="entry name" value="Ribosomal_bL12_C/ClpS-like"/>
</dbReference>
<dbReference type="Pfam" id="PF02617">
    <property type="entry name" value="ClpS"/>
    <property type="match status" value="1"/>
</dbReference>
<dbReference type="STRING" id="6412.T1FY98"/>
<dbReference type="InterPro" id="IPR003126">
    <property type="entry name" value="Znf_UBR"/>
</dbReference>
<evidence type="ECO:0000256" key="6">
    <source>
        <dbReference type="RuleBase" id="RU366018"/>
    </source>
</evidence>
<dbReference type="OMA" id="CDCAIDP"/>
<dbReference type="PROSITE" id="PS51157">
    <property type="entry name" value="ZF_UBR"/>
    <property type="match status" value="1"/>
</dbReference>
<dbReference type="eggNOG" id="KOG1140">
    <property type="taxonomic scope" value="Eukaryota"/>
</dbReference>
<keyword evidence="6" id="KW-0808">Transferase</keyword>
<feature type="domain" description="UBR-type" evidence="7">
    <location>
        <begin position="71"/>
        <end position="144"/>
    </location>
</feature>
<evidence type="ECO:0000256" key="1">
    <source>
        <dbReference type="ARBA" id="ARBA00004906"/>
    </source>
</evidence>
<proteinExistence type="inferred from homology"/>
<dbReference type="HOGENOM" id="CLU_055226_0_0_1"/>
<evidence type="ECO:0000256" key="5">
    <source>
        <dbReference type="PROSITE-ProRule" id="PRU00508"/>
    </source>
</evidence>
<dbReference type="SMART" id="SM00396">
    <property type="entry name" value="ZnF_UBR1"/>
    <property type="match status" value="1"/>
</dbReference>
<sequence length="441" mass="50930">LKNDDFKTALRQHIKQYVPIIFKSSNPNDQELTHESRLCQKLMFNVFDQFICNGDPNIVFKDLKKMEEPRVVCLKVFKLGEPTYSCRSVTCGMDPTCVLCVDCFQNSSHKLHKYKMSTSGGGGYCDCGDLEAWKADPLCDLHKLELEKAMKDEVCMCVNLTEEMKARLEALFYHLTYYCMQMLTMTHDFITLEDDLQPKENESIMESNKLITMLFNDEVHTYDQVTSALKQAISCSKHVAYDIATTVDREGRCVVKVGNMSECSRVKQVIEVGVGQINEFFPLSVHIMSPYVVAHQSFALRAIAWMKALFDDYSVLRTYFAELSMSKTKWCSTSLVEWSLMDETKMWKNARSQTRQLFMTGIFLNLNLKKRFAVIFAKVYDTIIQSYVKDDCDHSISVVSESIQLFTVPSLVIRFVVYLCGCCCRCYCCCRCSRCCYFYYY</sequence>
<keyword evidence="6" id="KW-0833">Ubl conjugation pathway</keyword>
<organism evidence="8">
    <name type="scientific">Helobdella robusta</name>
    <name type="common">Californian leech</name>
    <dbReference type="NCBI Taxonomy" id="6412"/>
    <lineage>
        <taxon>Eukaryota</taxon>
        <taxon>Metazoa</taxon>
        <taxon>Spiralia</taxon>
        <taxon>Lophotrochozoa</taxon>
        <taxon>Annelida</taxon>
        <taxon>Clitellata</taxon>
        <taxon>Hirudinea</taxon>
        <taxon>Rhynchobdellida</taxon>
        <taxon>Glossiphoniidae</taxon>
        <taxon>Helobdella</taxon>
    </lineage>
</organism>
<evidence type="ECO:0000259" key="7">
    <source>
        <dbReference type="PROSITE" id="PS51157"/>
    </source>
</evidence>
<name>V3UWS5_HELRO</name>
<evidence type="ECO:0000256" key="4">
    <source>
        <dbReference type="ARBA" id="ARBA00022833"/>
    </source>
</evidence>
<dbReference type="EMBL" id="KB096742">
    <property type="protein sequence ID" value="ESO01958.1"/>
    <property type="molecule type" value="Genomic_DNA"/>
</dbReference>
<dbReference type="InterPro" id="IPR003769">
    <property type="entry name" value="ClpS_core"/>
</dbReference>
<keyword evidence="4 6" id="KW-0862">Zinc</keyword>
<evidence type="ECO:0000256" key="3">
    <source>
        <dbReference type="ARBA" id="ARBA00022771"/>
    </source>
</evidence>
<keyword evidence="3 6" id="KW-0863">Zinc-finger</keyword>
<dbReference type="OrthoDB" id="26387at2759"/>
<dbReference type="InterPro" id="IPR039164">
    <property type="entry name" value="UBR1-like"/>
</dbReference>
<dbReference type="GeneID" id="20213796"/>
<comment type="function">
    <text evidence="6">Ubiquitin ligase protein which is a component of the N-end rule pathway. Recognizes and binds to proteins bearing specific N-terminal residues that are destabilizing according to the N-end rule, leading to their ubiquitination and subsequent degradation.</text>
</comment>